<feature type="transmembrane region" description="Helical" evidence="1">
    <location>
        <begin position="84"/>
        <end position="105"/>
    </location>
</feature>
<keyword evidence="1" id="KW-0472">Membrane</keyword>
<keyword evidence="1" id="KW-0812">Transmembrane</keyword>
<proteinExistence type="predicted"/>
<evidence type="ECO:0000256" key="1">
    <source>
        <dbReference type="SAM" id="Phobius"/>
    </source>
</evidence>
<dbReference type="EMBL" id="CP043505">
    <property type="protein sequence ID" value="QEO15670.1"/>
    <property type="molecule type" value="Genomic_DNA"/>
</dbReference>
<feature type="transmembrane region" description="Helical" evidence="1">
    <location>
        <begin position="252"/>
        <end position="275"/>
    </location>
</feature>
<dbReference type="Pfam" id="PF09948">
    <property type="entry name" value="PpoB2"/>
    <property type="match status" value="1"/>
</dbReference>
<keyword evidence="3" id="KW-1185">Reference proteome</keyword>
<evidence type="ECO:0000313" key="3">
    <source>
        <dbReference type="Proteomes" id="UP000324678"/>
    </source>
</evidence>
<gene>
    <name evidence="2" type="ORF">FLP10_15475</name>
</gene>
<dbReference type="OrthoDB" id="5006856at2"/>
<keyword evidence="1" id="KW-1133">Transmembrane helix</keyword>
<evidence type="ECO:0000313" key="2">
    <source>
        <dbReference type="EMBL" id="QEO15670.1"/>
    </source>
</evidence>
<feature type="transmembrane region" description="Helical" evidence="1">
    <location>
        <begin position="218"/>
        <end position="240"/>
    </location>
</feature>
<dbReference type="Proteomes" id="UP000324678">
    <property type="component" value="Chromosome"/>
</dbReference>
<dbReference type="KEGG" id="ail:FLP10_15475"/>
<reference evidence="2 3" key="1">
    <citation type="submission" date="2019-09" db="EMBL/GenBank/DDBJ databases">
        <title>Genome sequencing of strain KACC 19306.</title>
        <authorList>
            <person name="Heo J."/>
            <person name="Kim S.-J."/>
            <person name="Kim J.-S."/>
            <person name="Hong S.-B."/>
            <person name="Kwon S.-W."/>
        </authorList>
    </citation>
    <scope>NUCLEOTIDE SEQUENCE [LARGE SCALE GENOMIC DNA]</scope>
    <source>
        <strain evidence="2 3">KACC 19306</strain>
    </source>
</reference>
<dbReference type="AlphaFoldDB" id="A0A5C1YK66"/>
<feature type="transmembrane region" description="Helical" evidence="1">
    <location>
        <begin position="36"/>
        <end position="55"/>
    </location>
</feature>
<dbReference type="RefSeq" id="WP_149161683.1">
    <property type="nucleotide sequence ID" value="NZ_CP043505.1"/>
</dbReference>
<dbReference type="InterPro" id="IPR018688">
    <property type="entry name" value="PpoB2-like"/>
</dbReference>
<protein>
    <submittedName>
        <fullName evidence="2">DUF2182 domain-containing protein</fullName>
    </submittedName>
</protein>
<accession>A0A5C1YK66</accession>
<organism evidence="2 3">
    <name type="scientific">Agromyces intestinalis</name>
    <dbReference type="NCBI Taxonomy" id="2592652"/>
    <lineage>
        <taxon>Bacteria</taxon>
        <taxon>Bacillati</taxon>
        <taxon>Actinomycetota</taxon>
        <taxon>Actinomycetes</taxon>
        <taxon>Micrococcales</taxon>
        <taxon>Microbacteriaceae</taxon>
        <taxon>Agromyces</taxon>
    </lineage>
</organism>
<sequence>MSVEVGRLGYRRGGPPGPLARARSTRRRRPARAGDLVLVGSGAAWVVLAAASPLAGQGWPGAHRHVATASDASPAAAPAAPVEVWTWAWLAGWLLMVAAMMWPLLAASADRIAAGSFRRWRFALPAVAVGTATALWLGFGLAAGTVAQLAAVPEGSLRWQLAALAVAALARRSAWRARLLSRCAVAPPVAPAGRRGILTAARAGATEWRRCALLCGPLMVAMVVGHSPIVLAAASLAVWWEARHPRAWRDPVPLALIIVAGIGAVGEVVIGGGAVGA</sequence>
<name>A0A5C1YK66_9MICO</name>
<feature type="transmembrane region" description="Helical" evidence="1">
    <location>
        <begin position="126"/>
        <end position="151"/>
    </location>
</feature>